<dbReference type="STRING" id="27334.A0A0A2JJ35"/>
<dbReference type="HOGENOM" id="CLU_2184871_0_0_1"/>
<dbReference type="EMBL" id="JQFZ01000267">
    <property type="protein sequence ID" value="KGO52310.1"/>
    <property type="molecule type" value="Genomic_DNA"/>
</dbReference>
<gene>
    <name evidence="1" type="ORF">PEX2_109590</name>
</gene>
<dbReference type="OrthoDB" id="3862662at2759"/>
<comment type="caution">
    <text evidence="1">The sequence shown here is derived from an EMBL/GenBank/DDBJ whole genome shotgun (WGS) entry which is preliminary data.</text>
</comment>
<dbReference type="PhylomeDB" id="A0A0A2JJ35"/>
<organism evidence="1 2">
    <name type="scientific">Penicillium expansum</name>
    <name type="common">Blue mold rot fungus</name>
    <dbReference type="NCBI Taxonomy" id="27334"/>
    <lineage>
        <taxon>Eukaryota</taxon>
        <taxon>Fungi</taxon>
        <taxon>Dikarya</taxon>
        <taxon>Ascomycota</taxon>
        <taxon>Pezizomycotina</taxon>
        <taxon>Eurotiomycetes</taxon>
        <taxon>Eurotiomycetidae</taxon>
        <taxon>Eurotiales</taxon>
        <taxon>Aspergillaceae</taxon>
        <taxon>Penicillium</taxon>
    </lineage>
</organism>
<proteinExistence type="predicted"/>
<name>A0A0A2JJ35_PENEN</name>
<dbReference type="RefSeq" id="XP_016595067.1">
    <property type="nucleotide sequence ID" value="XM_016748225.1"/>
</dbReference>
<reference evidence="1 2" key="1">
    <citation type="journal article" date="2015" name="Mol. Plant Microbe Interact.">
        <title>Genome, transcriptome, and functional analyses of Penicillium expansum provide new insights into secondary metabolism and pathogenicity.</title>
        <authorList>
            <person name="Ballester A.R."/>
            <person name="Marcet-Houben M."/>
            <person name="Levin E."/>
            <person name="Sela N."/>
            <person name="Selma-Lazaro C."/>
            <person name="Carmona L."/>
            <person name="Wisniewski M."/>
            <person name="Droby S."/>
            <person name="Gonzalez-Candelas L."/>
            <person name="Gabaldon T."/>
        </authorList>
    </citation>
    <scope>NUCLEOTIDE SEQUENCE [LARGE SCALE GENOMIC DNA]</scope>
    <source>
        <strain evidence="1 2">MD-8</strain>
    </source>
</reference>
<keyword evidence="2" id="KW-1185">Reference proteome</keyword>
<sequence length="129" mass="14844">MEQSQGRWGLFCTANAIIIRALYIIHRHIIELTVGMTPSQEKFPVQWRESSSIALESITQIVHDVAVTQNDMSLEKMDVLPLSRAFIIRAALRYLDDLGGECNRWDAARRQLKASLRMCNERWNVRSGE</sequence>
<dbReference type="VEuPathDB" id="FungiDB:PEXP_028840"/>
<dbReference type="Proteomes" id="UP000030143">
    <property type="component" value="Unassembled WGS sequence"/>
</dbReference>
<dbReference type="GeneID" id="27683646"/>
<protein>
    <submittedName>
        <fullName evidence="1">Uncharacterized protein</fullName>
    </submittedName>
</protein>
<dbReference type="AlphaFoldDB" id="A0A0A2JJ35"/>
<accession>A0A0A2JJ35</accession>
<evidence type="ECO:0000313" key="1">
    <source>
        <dbReference type="EMBL" id="KGO52310.1"/>
    </source>
</evidence>
<evidence type="ECO:0000313" key="2">
    <source>
        <dbReference type="Proteomes" id="UP000030143"/>
    </source>
</evidence>